<evidence type="ECO:0000313" key="1">
    <source>
        <dbReference type="EMBL" id="CDW73019.1"/>
    </source>
</evidence>
<accession>A0A077ZTW7</accession>
<evidence type="ECO:0000313" key="2">
    <source>
        <dbReference type="Proteomes" id="UP000039865"/>
    </source>
</evidence>
<dbReference type="AlphaFoldDB" id="A0A077ZTW7"/>
<name>A0A077ZTW7_STYLE</name>
<reference evidence="1 2" key="1">
    <citation type="submission" date="2014-06" db="EMBL/GenBank/DDBJ databases">
        <authorList>
            <person name="Swart Estienne"/>
        </authorList>
    </citation>
    <scope>NUCLEOTIDE SEQUENCE [LARGE SCALE GENOMIC DNA]</scope>
    <source>
        <strain evidence="1 2">130c</strain>
    </source>
</reference>
<gene>
    <name evidence="1" type="primary">Contig8189.g8735</name>
    <name evidence="1" type="ORF">STYLEM_1987</name>
</gene>
<dbReference type="InParanoid" id="A0A077ZTW7"/>
<proteinExistence type="predicted"/>
<keyword evidence="2" id="KW-1185">Reference proteome</keyword>
<protein>
    <submittedName>
        <fullName evidence="1">Uncharacterized protein</fullName>
    </submittedName>
</protein>
<dbReference type="Proteomes" id="UP000039865">
    <property type="component" value="Unassembled WGS sequence"/>
</dbReference>
<organism evidence="1 2">
    <name type="scientific">Stylonychia lemnae</name>
    <name type="common">Ciliate</name>
    <dbReference type="NCBI Taxonomy" id="5949"/>
    <lineage>
        <taxon>Eukaryota</taxon>
        <taxon>Sar</taxon>
        <taxon>Alveolata</taxon>
        <taxon>Ciliophora</taxon>
        <taxon>Intramacronucleata</taxon>
        <taxon>Spirotrichea</taxon>
        <taxon>Stichotrichia</taxon>
        <taxon>Sporadotrichida</taxon>
        <taxon>Oxytrichidae</taxon>
        <taxon>Stylonychinae</taxon>
        <taxon>Stylonychia</taxon>
    </lineage>
</organism>
<dbReference type="EMBL" id="CCKQ01001919">
    <property type="protein sequence ID" value="CDW73019.1"/>
    <property type="molecule type" value="Genomic_DNA"/>
</dbReference>
<sequence length="378" mass="45369">MRNIHFKYDLPINQSKIYESLIFLEGIENIKKKHDALYSIRQKKLQQIHQENKQFLKRLLDSGPNYNVKQWEIQRQDQEKQAQKLSEYPYIFGTIRKKNRNNQSRNRSENLRKSAYSKKFHSSRLTNYELENDTFYSLPLNQTINGPFVKNQRQMTKQISPLDCMKLPNIDNNRKVIWKQYTFIEKDEDQSLIEISRSDLEYFIIAENQRTYQKYMIRLTLNQGKSLLDSFQQYIPNLITNLIFKQGRLTIKDVEKRLNLNEQMHIPNESLKYPKSKSTLTRKFQPMYQSMSNPKTSQKLRSDYVKVKVRKTDLGFINQDDVIQSRNEQIESNGTRGLQYYIDEYQLAALEIQKQFNQKNQRYFTGYTQNEEKVQTLN</sequence>